<evidence type="ECO:0000313" key="2">
    <source>
        <dbReference type="EMBL" id="MBA1144184.1"/>
    </source>
</evidence>
<keyword evidence="3" id="KW-1185">Reference proteome</keyword>
<dbReference type="EMBL" id="JACDTY010000020">
    <property type="protein sequence ID" value="MBA1144184.1"/>
    <property type="molecule type" value="Genomic_DNA"/>
</dbReference>
<name>A0A838BF86_9HYPH</name>
<dbReference type="InterPro" id="IPR009799">
    <property type="entry name" value="EthD_dom"/>
</dbReference>
<dbReference type="SUPFAM" id="SSF54909">
    <property type="entry name" value="Dimeric alpha+beta barrel"/>
    <property type="match status" value="1"/>
</dbReference>
<organism evidence="2 3">
    <name type="scientific">Mesorhizobium neociceri</name>
    <dbReference type="NCBI Taxonomy" id="1307853"/>
    <lineage>
        <taxon>Bacteria</taxon>
        <taxon>Pseudomonadati</taxon>
        <taxon>Pseudomonadota</taxon>
        <taxon>Alphaproteobacteria</taxon>
        <taxon>Hyphomicrobiales</taxon>
        <taxon>Phyllobacteriaceae</taxon>
        <taxon>Mesorhizobium</taxon>
    </lineage>
</organism>
<reference evidence="2 3" key="1">
    <citation type="submission" date="2020-07" db="EMBL/GenBank/DDBJ databases">
        <title>Definition of the novel symbiovar canariense within Mesorhizobium novociceri, a new species of genus Mesorhizobium nodulating Cicer canariense in the Caldera de Taburiente National Park (La Palma, Canary Islands).</title>
        <authorList>
            <person name="Leon-Barrios M."/>
            <person name="Perez-Yepez J."/>
            <person name="Flores-Felix J.D."/>
            <person name="Ramirez-Baena M.H."/>
            <person name="Pulido-Suarez L."/>
            <person name="Igual J.M."/>
            <person name="Velazquez E."/>
            <person name="Peix A."/>
        </authorList>
    </citation>
    <scope>NUCLEOTIDE SEQUENCE [LARGE SCALE GENOMIC DNA]</scope>
    <source>
        <strain evidence="2 3">CCANP35</strain>
    </source>
</reference>
<evidence type="ECO:0000259" key="1">
    <source>
        <dbReference type="Pfam" id="PF07110"/>
    </source>
</evidence>
<feature type="domain" description="EthD" evidence="1">
    <location>
        <begin position="13"/>
        <end position="84"/>
    </location>
</feature>
<dbReference type="InterPro" id="IPR011008">
    <property type="entry name" value="Dimeric_a/b-barrel"/>
</dbReference>
<dbReference type="NCBIfam" id="TIGR02118">
    <property type="entry name" value="EthD family reductase"/>
    <property type="match status" value="1"/>
</dbReference>
<accession>A0A838BF86</accession>
<evidence type="ECO:0000313" key="3">
    <source>
        <dbReference type="Proteomes" id="UP000558284"/>
    </source>
</evidence>
<dbReference type="Pfam" id="PF07110">
    <property type="entry name" value="EthD"/>
    <property type="match status" value="1"/>
</dbReference>
<dbReference type="Gene3D" id="3.30.70.100">
    <property type="match status" value="1"/>
</dbReference>
<dbReference type="RefSeq" id="WP_181061137.1">
    <property type="nucleotide sequence ID" value="NZ_JACDTY010000020.1"/>
</dbReference>
<proteinExistence type="predicted"/>
<sequence length="104" mass="11738">MAKMLVIYKTPACPEAFDRHYFEIHVPLAKKLPGLRRYDISRRPIIKRSAGEMPYLVGTLYFDSLADMQSAFATEIGIACAADRRILAPGDDDLTMLLFDVDEV</sequence>
<protein>
    <submittedName>
        <fullName evidence="2">EthD family reductase</fullName>
    </submittedName>
</protein>
<dbReference type="AlphaFoldDB" id="A0A838BF86"/>
<comment type="caution">
    <text evidence="2">The sequence shown here is derived from an EMBL/GenBank/DDBJ whole genome shotgun (WGS) entry which is preliminary data.</text>
</comment>
<dbReference type="Proteomes" id="UP000558284">
    <property type="component" value="Unassembled WGS sequence"/>
</dbReference>
<dbReference type="GO" id="GO:0016491">
    <property type="term" value="F:oxidoreductase activity"/>
    <property type="evidence" value="ECO:0007669"/>
    <property type="project" value="InterPro"/>
</dbReference>
<gene>
    <name evidence="2" type="ORF">H0241_28650</name>
</gene>